<dbReference type="EC" id="5.2.1.8" evidence="10"/>
<dbReference type="EMBL" id="SKFH01000002">
    <property type="protein sequence ID" value="TCZ74459.1"/>
    <property type="molecule type" value="Genomic_DNA"/>
</dbReference>
<dbReference type="InterPro" id="IPR046357">
    <property type="entry name" value="PPIase_dom_sf"/>
</dbReference>
<evidence type="ECO:0000256" key="7">
    <source>
        <dbReference type="ARBA" id="ARBA00023235"/>
    </source>
</evidence>
<dbReference type="Gene3D" id="3.10.50.40">
    <property type="match status" value="1"/>
</dbReference>
<organism evidence="12 13">
    <name type="scientific">Flaviaesturariibacter aridisoli</name>
    <dbReference type="NCBI Taxonomy" id="2545761"/>
    <lineage>
        <taxon>Bacteria</taxon>
        <taxon>Pseudomonadati</taxon>
        <taxon>Bacteroidota</taxon>
        <taxon>Chitinophagia</taxon>
        <taxon>Chitinophagales</taxon>
        <taxon>Chitinophagaceae</taxon>
        <taxon>Flaviaestuariibacter</taxon>
    </lineage>
</organism>
<comment type="function">
    <text evidence="8">Also involved in hydrogenase metallocenter assembly, probably by participating in the nickel insertion step. This function in hydrogenase biosynthesis requires chaperone activity and the presence of the metal-binding domain, but not PPIase activity.</text>
</comment>
<comment type="similarity">
    <text evidence="3 10">Belongs to the FKBP-type PPIase family.</text>
</comment>
<comment type="catalytic activity">
    <reaction evidence="1 9 10">
        <text>[protein]-peptidylproline (omega=180) = [protein]-peptidylproline (omega=0)</text>
        <dbReference type="Rhea" id="RHEA:16237"/>
        <dbReference type="Rhea" id="RHEA-COMP:10747"/>
        <dbReference type="Rhea" id="RHEA-COMP:10748"/>
        <dbReference type="ChEBI" id="CHEBI:83833"/>
        <dbReference type="ChEBI" id="CHEBI:83834"/>
        <dbReference type="EC" id="5.2.1.8"/>
    </reaction>
</comment>
<evidence type="ECO:0000256" key="3">
    <source>
        <dbReference type="ARBA" id="ARBA00006577"/>
    </source>
</evidence>
<evidence type="ECO:0000259" key="11">
    <source>
        <dbReference type="PROSITE" id="PS50059"/>
    </source>
</evidence>
<dbReference type="RefSeq" id="WP_131850505.1">
    <property type="nucleotide sequence ID" value="NZ_SKFH01000002.1"/>
</dbReference>
<dbReference type="PANTHER" id="PTHR47861">
    <property type="entry name" value="FKBP-TYPE PEPTIDYL-PROLYL CIS-TRANS ISOMERASE SLYD"/>
    <property type="match status" value="1"/>
</dbReference>
<proteinExistence type="inferred from homology"/>
<dbReference type="GO" id="GO:0042026">
    <property type="term" value="P:protein refolding"/>
    <property type="evidence" value="ECO:0007669"/>
    <property type="project" value="UniProtKB-ARBA"/>
</dbReference>
<dbReference type="GO" id="GO:0003755">
    <property type="term" value="F:peptidyl-prolyl cis-trans isomerase activity"/>
    <property type="evidence" value="ECO:0007669"/>
    <property type="project" value="UniProtKB-UniRule"/>
</dbReference>
<keyword evidence="7 9" id="KW-0413">Isomerase</keyword>
<dbReference type="InterPro" id="IPR001179">
    <property type="entry name" value="PPIase_FKBP_dom"/>
</dbReference>
<comment type="caution">
    <text evidence="12">The sequence shown here is derived from an EMBL/GenBank/DDBJ whole genome shotgun (WGS) entry which is preliminary data.</text>
</comment>
<accession>A0A4R4E4R3</accession>
<gene>
    <name evidence="12" type="ORF">E0486_02195</name>
</gene>
<dbReference type="PANTHER" id="PTHR47861:SF3">
    <property type="entry name" value="FKBP-TYPE PEPTIDYL-PROLYL CIS-TRANS ISOMERASE SLYD"/>
    <property type="match status" value="1"/>
</dbReference>
<dbReference type="Pfam" id="PF00254">
    <property type="entry name" value="FKBP_C"/>
    <property type="match status" value="1"/>
</dbReference>
<evidence type="ECO:0000256" key="10">
    <source>
        <dbReference type="RuleBase" id="RU003915"/>
    </source>
</evidence>
<evidence type="ECO:0000256" key="8">
    <source>
        <dbReference type="ARBA" id="ARBA00037071"/>
    </source>
</evidence>
<comment type="subcellular location">
    <subcellularLocation>
        <location evidence="2">Cytoplasm</location>
    </subcellularLocation>
</comment>
<evidence type="ECO:0000256" key="5">
    <source>
        <dbReference type="ARBA" id="ARBA00023110"/>
    </source>
</evidence>
<evidence type="ECO:0000256" key="6">
    <source>
        <dbReference type="ARBA" id="ARBA00023186"/>
    </source>
</evidence>
<feature type="domain" description="PPIase FKBP-type" evidence="11">
    <location>
        <begin position="7"/>
        <end position="83"/>
    </location>
</feature>
<evidence type="ECO:0000313" key="13">
    <source>
        <dbReference type="Proteomes" id="UP000295164"/>
    </source>
</evidence>
<evidence type="ECO:0000256" key="9">
    <source>
        <dbReference type="PROSITE-ProRule" id="PRU00277"/>
    </source>
</evidence>
<name>A0A4R4E4R3_9BACT</name>
<reference evidence="12 13" key="1">
    <citation type="submission" date="2019-03" db="EMBL/GenBank/DDBJ databases">
        <authorList>
            <person name="Kim M.K.M."/>
        </authorList>
    </citation>
    <scope>NUCLEOTIDE SEQUENCE [LARGE SCALE GENOMIC DNA]</scope>
    <source>
        <strain evidence="12 13">17J68-15</strain>
    </source>
</reference>
<evidence type="ECO:0000256" key="2">
    <source>
        <dbReference type="ARBA" id="ARBA00004496"/>
    </source>
</evidence>
<evidence type="ECO:0000256" key="1">
    <source>
        <dbReference type="ARBA" id="ARBA00000971"/>
    </source>
</evidence>
<sequence>MQQVQNGDKVRVHYHGKLRSGETFDSSEGREPLEFTVGSGQVIPGFDEGVRGMQAGEKKTVEIPVDQAYGQKSQEMIIEFPTNQFPSDMKPEVGMQLMMNNGQGQQFPVTIAEVREDSVLLDANHPLAGQDLIFDLELVEIVPTSRIIMP</sequence>
<dbReference type="PROSITE" id="PS50059">
    <property type="entry name" value="FKBP_PPIASE"/>
    <property type="match status" value="1"/>
</dbReference>
<keyword evidence="5 9" id="KW-0697">Rotamase</keyword>
<dbReference type="GO" id="GO:0005737">
    <property type="term" value="C:cytoplasm"/>
    <property type="evidence" value="ECO:0007669"/>
    <property type="project" value="UniProtKB-SubCell"/>
</dbReference>
<dbReference type="AlphaFoldDB" id="A0A4R4E4R3"/>
<protein>
    <recommendedName>
        <fullName evidence="10">Peptidyl-prolyl cis-trans isomerase</fullName>
        <ecNumber evidence="10">5.2.1.8</ecNumber>
    </recommendedName>
</protein>
<dbReference type="SUPFAM" id="SSF54534">
    <property type="entry name" value="FKBP-like"/>
    <property type="match status" value="1"/>
</dbReference>
<keyword evidence="4" id="KW-0963">Cytoplasm</keyword>
<keyword evidence="6" id="KW-0143">Chaperone</keyword>
<keyword evidence="13" id="KW-1185">Reference proteome</keyword>
<dbReference type="OrthoDB" id="9808891at2"/>
<evidence type="ECO:0000313" key="12">
    <source>
        <dbReference type="EMBL" id="TCZ74459.1"/>
    </source>
</evidence>
<dbReference type="Proteomes" id="UP000295164">
    <property type="component" value="Unassembled WGS sequence"/>
</dbReference>
<evidence type="ECO:0000256" key="4">
    <source>
        <dbReference type="ARBA" id="ARBA00022490"/>
    </source>
</evidence>